<dbReference type="Pfam" id="PF25873">
    <property type="entry name" value="WHD_MalT"/>
    <property type="match status" value="1"/>
</dbReference>
<protein>
    <recommendedName>
        <fullName evidence="1">MalT-like winged helix domain-containing protein</fullName>
    </recommendedName>
</protein>
<dbReference type="SUPFAM" id="SSF48452">
    <property type="entry name" value="TPR-like"/>
    <property type="match status" value="1"/>
</dbReference>
<sequence>ISGYEEFDILHVLEQRNLFLEIQDQEKKVYSFHRLFSKFLSTQFRNLPDIEKISIHKLAAEFYLERGEVGKAFDHLILGKDYPGAENIFLRDADELMKQGQYNTLRRMVETFPADIRKMRPLLLYYHAITTNLIHPVTTRKILFSLISYFRETEDWNREAKIYSVFLTNFLFYQENRETVTNIINTASVFLAKAERYLDPENKEVLKALIPLGKWWIMPDSDEAIEMVLTSEETSLRFNNEEGLLFSRIVLSRMYLDRGEFQDSKNILITAERRLNKSGATQQYEALLRFYLGDTFFYIGDLSYAIQQVRKGLETPYQGFAFRPYLELNHALYTLYAENTDEAELIIESISGREIGGNLMLRYYCIYLLQMLLAYRKGNRRRAHYYCKRLMQPENELLLMTDYPYSYLALGEVNLFIEEYDAASTILKTMLEQAPVGMYPYPNATAFGILGLVYSRRGEKKEARKYFQQMIEILKSKTYRNLDICDPDLLRDIARQSEGQSRSLRTTIKRPRVA</sequence>
<dbReference type="InterPro" id="IPR011990">
    <property type="entry name" value="TPR-like_helical_dom_sf"/>
</dbReference>
<evidence type="ECO:0000259" key="1">
    <source>
        <dbReference type="Pfam" id="PF25873"/>
    </source>
</evidence>
<comment type="caution">
    <text evidence="2">The sequence shown here is derived from an EMBL/GenBank/DDBJ whole genome shotgun (WGS) entry which is preliminary data.</text>
</comment>
<dbReference type="InterPro" id="IPR019734">
    <property type="entry name" value="TPR_rpt"/>
</dbReference>
<dbReference type="InterPro" id="IPR059106">
    <property type="entry name" value="WHD_MalT"/>
</dbReference>
<dbReference type="Gene3D" id="1.25.40.10">
    <property type="entry name" value="Tetratricopeptide repeat domain"/>
    <property type="match status" value="1"/>
</dbReference>
<reference evidence="2" key="1">
    <citation type="journal article" date="2015" name="Nature">
        <title>Complex archaea that bridge the gap between prokaryotes and eukaryotes.</title>
        <authorList>
            <person name="Spang A."/>
            <person name="Saw J.H."/>
            <person name="Jorgensen S.L."/>
            <person name="Zaremba-Niedzwiedzka K."/>
            <person name="Martijn J."/>
            <person name="Lind A.E."/>
            <person name="van Eijk R."/>
            <person name="Schleper C."/>
            <person name="Guy L."/>
            <person name="Ettema T.J."/>
        </authorList>
    </citation>
    <scope>NUCLEOTIDE SEQUENCE</scope>
</reference>
<dbReference type="PROSITE" id="PS50005">
    <property type="entry name" value="TPR"/>
    <property type="match status" value="1"/>
</dbReference>
<dbReference type="AlphaFoldDB" id="A0A0F9BX91"/>
<feature type="non-terminal residue" evidence="2">
    <location>
        <position position="1"/>
    </location>
</feature>
<organism evidence="2">
    <name type="scientific">marine sediment metagenome</name>
    <dbReference type="NCBI Taxonomy" id="412755"/>
    <lineage>
        <taxon>unclassified sequences</taxon>
        <taxon>metagenomes</taxon>
        <taxon>ecological metagenomes</taxon>
    </lineage>
</organism>
<gene>
    <name evidence="2" type="ORF">LCGC14_2394530</name>
</gene>
<feature type="domain" description="MalT-like winged helix" evidence="1">
    <location>
        <begin position="8"/>
        <end position="46"/>
    </location>
</feature>
<name>A0A0F9BX91_9ZZZZ</name>
<evidence type="ECO:0000313" key="2">
    <source>
        <dbReference type="EMBL" id="KKL26514.1"/>
    </source>
</evidence>
<dbReference type="EMBL" id="LAZR01035811">
    <property type="protein sequence ID" value="KKL26514.1"/>
    <property type="molecule type" value="Genomic_DNA"/>
</dbReference>
<proteinExistence type="predicted"/>
<accession>A0A0F9BX91</accession>